<dbReference type="InterPro" id="IPR019587">
    <property type="entry name" value="Polyketide_cyclase/dehydratase"/>
</dbReference>
<gene>
    <name evidence="1" type="ORF">BVC80_157g33</name>
</gene>
<comment type="caution">
    <text evidence="1">The sequence shown here is derived from an EMBL/GenBank/DDBJ whole genome shotgun (WGS) entry which is preliminary data.</text>
</comment>
<dbReference type="InParanoid" id="A0A200RBZ2"/>
<proteinExistence type="predicted"/>
<keyword evidence="2" id="KW-1185">Reference proteome</keyword>
<dbReference type="OMA" id="PDWAHET"/>
<dbReference type="Pfam" id="PF10604">
    <property type="entry name" value="Polyketide_cyc2"/>
    <property type="match status" value="1"/>
</dbReference>
<accession>A0A200RBZ2</accession>
<dbReference type="CDD" id="cd07821">
    <property type="entry name" value="PYR_PYL_RCAR_like"/>
    <property type="match status" value="1"/>
</dbReference>
<dbReference type="InterPro" id="IPR053249">
    <property type="entry name" value="LFS"/>
</dbReference>
<dbReference type="EMBL" id="MVGT01000143">
    <property type="protein sequence ID" value="OVA20238.1"/>
    <property type="molecule type" value="Genomic_DNA"/>
</dbReference>
<reference evidence="1 2" key="1">
    <citation type="journal article" date="2017" name="Mol. Plant">
        <title>The Genome of Medicinal Plant Macleaya cordata Provides New Insights into Benzylisoquinoline Alkaloids Metabolism.</title>
        <authorList>
            <person name="Liu X."/>
            <person name="Liu Y."/>
            <person name="Huang P."/>
            <person name="Ma Y."/>
            <person name="Qing Z."/>
            <person name="Tang Q."/>
            <person name="Cao H."/>
            <person name="Cheng P."/>
            <person name="Zheng Y."/>
            <person name="Yuan Z."/>
            <person name="Zhou Y."/>
            <person name="Liu J."/>
            <person name="Tang Z."/>
            <person name="Zhuo Y."/>
            <person name="Zhang Y."/>
            <person name="Yu L."/>
            <person name="Huang J."/>
            <person name="Yang P."/>
            <person name="Peng Q."/>
            <person name="Zhang J."/>
            <person name="Jiang W."/>
            <person name="Zhang Z."/>
            <person name="Lin K."/>
            <person name="Ro D.K."/>
            <person name="Chen X."/>
            <person name="Xiong X."/>
            <person name="Shang Y."/>
            <person name="Huang S."/>
            <person name="Zeng J."/>
        </authorList>
    </citation>
    <scope>NUCLEOTIDE SEQUENCE [LARGE SCALE GENOMIC DNA]</scope>
    <source>
        <strain evidence="2">cv. BLH2017</strain>
        <tissue evidence="1">Root</tissue>
    </source>
</reference>
<dbReference type="FunFam" id="3.30.530.20:FF:000064">
    <property type="entry name" value="Lachrymatory-factor synthase"/>
    <property type="match status" value="1"/>
</dbReference>
<protein>
    <submittedName>
        <fullName evidence="1">Polyketide cyclase/dehydrase</fullName>
    </submittedName>
</protein>
<dbReference type="InterPro" id="IPR023393">
    <property type="entry name" value="START-like_dom_sf"/>
</dbReference>
<dbReference type="Proteomes" id="UP000195402">
    <property type="component" value="Unassembled WGS sequence"/>
</dbReference>
<dbReference type="PANTHER" id="PTHR33789">
    <property type="entry name" value="LACHRYMATORY-FACTOR SYNTHASE"/>
    <property type="match status" value="1"/>
</dbReference>
<organism evidence="1 2">
    <name type="scientific">Macleaya cordata</name>
    <name type="common">Five-seeded plume-poppy</name>
    <name type="synonym">Bocconia cordata</name>
    <dbReference type="NCBI Taxonomy" id="56857"/>
    <lineage>
        <taxon>Eukaryota</taxon>
        <taxon>Viridiplantae</taxon>
        <taxon>Streptophyta</taxon>
        <taxon>Embryophyta</taxon>
        <taxon>Tracheophyta</taxon>
        <taxon>Spermatophyta</taxon>
        <taxon>Magnoliopsida</taxon>
        <taxon>Ranunculales</taxon>
        <taxon>Papaveraceae</taxon>
        <taxon>Papaveroideae</taxon>
        <taxon>Macleaya</taxon>
    </lineage>
</organism>
<dbReference type="PANTHER" id="PTHR33789:SF15">
    <property type="entry name" value="LACHRYMATORY-FACTOR SYNTHASE"/>
    <property type="match status" value="1"/>
</dbReference>
<dbReference type="Gene3D" id="3.30.530.20">
    <property type="match status" value="1"/>
</dbReference>
<dbReference type="SUPFAM" id="SSF55961">
    <property type="entry name" value="Bet v1-like"/>
    <property type="match status" value="1"/>
</dbReference>
<dbReference type="STRING" id="56857.A0A200RBZ2"/>
<dbReference type="AlphaFoldDB" id="A0A200RBZ2"/>
<evidence type="ECO:0000313" key="2">
    <source>
        <dbReference type="Proteomes" id="UP000195402"/>
    </source>
</evidence>
<dbReference type="OrthoDB" id="1928994at2759"/>
<name>A0A200RBZ2_MACCD</name>
<dbReference type="FunCoup" id="A0A200RBZ2">
    <property type="interactions" value="61"/>
</dbReference>
<sequence>MESEGGKWEGKVSAKVRGATADQVWPLIQDFFNLNKWYPTLKICNGIEGVSGQPGCVRYCSGFSIPAVGSDKDTINWCHEKLVSIDPVQRSLTYVISDGNIGFNSYVATWNILPDDEGCLIDWSFSVDPVQGWRVEDLVTKFDTGLHNMTSKIEEAFNTK</sequence>
<evidence type="ECO:0000313" key="1">
    <source>
        <dbReference type="EMBL" id="OVA20238.1"/>
    </source>
</evidence>